<evidence type="ECO:0000256" key="8">
    <source>
        <dbReference type="ARBA" id="ARBA00063950"/>
    </source>
</evidence>
<feature type="domain" description="VWFD" evidence="14">
    <location>
        <begin position="869"/>
        <end position="1038"/>
    </location>
</feature>
<feature type="domain" description="VWFD" evidence="14">
    <location>
        <begin position="48"/>
        <end position="219"/>
    </location>
</feature>
<dbReference type="SMART" id="SM00041">
    <property type="entry name" value="CT"/>
    <property type="match status" value="1"/>
</dbReference>
<dbReference type="InterPro" id="IPR001007">
    <property type="entry name" value="VWF_dom"/>
</dbReference>
<evidence type="ECO:0000313" key="15">
    <source>
        <dbReference type="Proteomes" id="UP000515145"/>
    </source>
</evidence>
<evidence type="ECO:0000256" key="11">
    <source>
        <dbReference type="SAM" id="SignalP"/>
    </source>
</evidence>
<dbReference type="PROSITE" id="PS50184">
    <property type="entry name" value="VWFC_2"/>
    <property type="match status" value="2"/>
</dbReference>
<dbReference type="PROSITE" id="PS01225">
    <property type="entry name" value="CTCK_2"/>
    <property type="match status" value="1"/>
</dbReference>
<feature type="region of interest" description="Disordered" evidence="10">
    <location>
        <begin position="2157"/>
        <end position="2232"/>
    </location>
</feature>
<evidence type="ECO:0000259" key="14">
    <source>
        <dbReference type="PROSITE" id="PS51233"/>
    </source>
</evidence>
<evidence type="ECO:0000259" key="13">
    <source>
        <dbReference type="PROSITE" id="PS50184"/>
    </source>
</evidence>
<dbReference type="InterPro" id="IPR002919">
    <property type="entry name" value="TIL_dom"/>
</dbReference>
<feature type="region of interest" description="Disordered" evidence="10">
    <location>
        <begin position="1345"/>
        <end position="1379"/>
    </location>
</feature>
<dbReference type="InterPro" id="IPR014853">
    <property type="entry name" value="VWF/SSPO/ZAN-like_Cys-rich_dom"/>
</dbReference>
<feature type="domain" description="VWFC" evidence="13">
    <location>
        <begin position="2756"/>
        <end position="2823"/>
    </location>
</feature>
<evidence type="ECO:0000256" key="9">
    <source>
        <dbReference type="PROSITE-ProRule" id="PRU00039"/>
    </source>
</evidence>
<feature type="region of interest" description="Disordered" evidence="10">
    <location>
        <begin position="1936"/>
        <end position="1991"/>
    </location>
</feature>
<dbReference type="Pfam" id="PF13330">
    <property type="entry name" value="Mucin2_WxxW"/>
    <property type="match status" value="4"/>
</dbReference>
<feature type="chain" id="PRO_5027981565" evidence="11">
    <location>
        <begin position="25"/>
        <end position="3066"/>
    </location>
</feature>
<name>A0A6P7K8G3_9TELE</name>
<comment type="subunit">
    <text evidence="8">Homomultimer; disulfide-linked. The N- and C-terminus mediate their assembly into higher order structures to form filaments. The CTCK domains of two polypeptides associate in the endoplasmic reticulum to generate intermolecularly disulfide-bonded dimers. These dimers progress to the Golgi apparatus, which is a more acidic environment than the endoplasmic reticulum. Under acidic conditions, the N-termini form non-covalent intermolecular interactions that juxtapose assemblies from different CTCK-linked dimers to produce long, disulfide-linked polymers that remain highly compact until secretion.</text>
</comment>
<keyword evidence="15" id="KW-1185">Reference proteome</keyword>
<gene>
    <name evidence="16" type="primary">LOC114451404</name>
</gene>
<feature type="region of interest" description="Disordered" evidence="10">
    <location>
        <begin position="1784"/>
        <end position="1811"/>
    </location>
</feature>
<dbReference type="SMART" id="SM00832">
    <property type="entry name" value="C8"/>
    <property type="match status" value="4"/>
</dbReference>
<keyword evidence="4" id="KW-0677">Repeat</keyword>
<evidence type="ECO:0000256" key="3">
    <source>
        <dbReference type="ARBA" id="ARBA00022729"/>
    </source>
</evidence>
<keyword evidence="2" id="KW-0964">Secreted</keyword>
<dbReference type="PANTHER" id="PTHR11339:SF408">
    <property type="entry name" value="MUCIN-5B"/>
    <property type="match status" value="1"/>
</dbReference>
<dbReference type="CDD" id="cd19941">
    <property type="entry name" value="TIL"/>
    <property type="match status" value="3"/>
</dbReference>
<dbReference type="FunFam" id="2.10.25.10:FF:000414">
    <property type="entry name" value="von Willebrand factor"/>
    <property type="match status" value="1"/>
</dbReference>
<dbReference type="InParanoid" id="A0A6P7K8G3"/>
<dbReference type="InterPro" id="IPR058753">
    <property type="entry name" value="TIL_OTOGL_Mucin"/>
</dbReference>
<dbReference type="PROSITE" id="PS51233">
    <property type="entry name" value="VWFD"/>
    <property type="match status" value="4"/>
</dbReference>
<feature type="region of interest" description="Disordered" evidence="10">
    <location>
        <begin position="1518"/>
        <end position="1573"/>
    </location>
</feature>
<dbReference type="InterPro" id="IPR050780">
    <property type="entry name" value="Mucin_vWF_Thrombospondin_sf"/>
</dbReference>
<comment type="caution">
    <text evidence="9">Lacks conserved residue(s) required for the propagation of feature annotation.</text>
</comment>
<feature type="domain" description="VWFD" evidence="14">
    <location>
        <begin position="2418"/>
        <end position="2600"/>
    </location>
</feature>
<dbReference type="SMART" id="SM00216">
    <property type="entry name" value="VWD"/>
    <property type="match status" value="4"/>
</dbReference>
<organism evidence="15 16">
    <name type="scientific">Parambassis ranga</name>
    <name type="common">Indian glassy fish</name>
    <dbReference type="NCBI Taxonomy" id="210632"/>
    <lineage>
        <taxon>Eukaryota</taxon>
        <taxon>Metazoa</taxon>
        <taxon>Chordata</taxon>
        <taxon>Craniata</taxon>
        <taxon>Vertebrata</taxon>
        <taxon>Euteleostomi</taxon>
        <taxon>Actinopterygii</taxon>
        <taxon>Neopterygii</taxon>
        <taxon>Teleostei</taxon>
        <taxon>Neoteleostei</taxon>
        <taxon>Acanthomorphata</taxon>
        <taxon>Ovalentaria</taxon>
        <taxon>Ambassidae</taxon>
        <taxon>Parambassis</taxon>
    </lineage>
</organism>
<feature type="region of interest" description="Disordered" evidence="10">
    <location>
        <begin position="1714"/>
        <end position="1769"/>
    </location>
</feature>
<dbReference type="OrthoDB" id="160294at2759"/>
<keyword evidence="5" id="KW-0186">Copper</keyword>
<proteinExistence type="predicted"/>
<feature type="signal peptide" evidence="11">
    <location>
        <begin position="1"/>
        <end position="24"/>
    </location>
</feature>
<dbReference type="InterPro" id="IPR001846">
    <property type="entry name" value="VWF_type-D"/>
</dbReference>
<dbReference type="SUPFAM" id="SSF57567">
    <property type="entry name" value="Serine protease inhibitors"/>
    <property type="match status" value="4"/>
</dbReference>
<comment type="subcellular location">
    <subcellularLocation>
        <location evidence="1">Secreted</location>
    </subcellularLocation>
</comment>
<evidence type="ECO:0000256" key="2">
    <source>
        <dbReference type="ARBA" id="ARBA00022525"/>
    </source>
</evidence>
<dbReference type="Pfam" id="PF25962">
    <property type="entry name" value="TIL_OTOGL_Mucin"/>
    <property type="match status" value="1"/>
</dbReference>
<dbReference type="FunFam" id="2.10.25.10:FF:000674">
    <property type="entry name" value="Mucin-2"/>
    <property type="match status" value="1"/>
</dbReference>
<feature type="domain" description="CTCK" evidence="12">
    <location>
        <begin position="2968"/>
        <end position="3062"/>
    </location>
</feature>
<dbReference type="Pfam" id="PF00094">
    <property type="entry name" value="VWD"/>
    <property type="match status" value="4"/>
</dbReference>
<dbReference type="Pfam" id="PF01826">
    <property type="entry name" value="TIL"/>
    <property type="match status" value="1"/>
</dbReference>
<evidence type="ECO:0000256" key="1">
    <source>
        <dbReference type="ARBA" id="ARBA00004613"/>
    </source>
</evidence>
<feature type="domain" description="VWFC" evidence="13">
    <location>
        <begin position="2826"/>
        <end position="2893"/>
    </location>
</feature>
<sequence>MRTDRMLHGWVVPWLTICLRLAAADGGMGQTMGAMPVIMEEKFPYNNQFCSTWGNHHFRTFDGTFFHHPLTCNYIFTHVCKGSYESFDVQLQRQEINGVTTIKKVTMKLDGVLVELANSSVRVNENLVKIPYSQAGITIGRISSYVRIEAKLGLVVMWNQEDSLLVELDAQFKNKTCGLCGDFNDDRSSDLQQLETGVSLSPAEYAKQFEVNKPTESCEEIPQNIYKNKMSCEKQKERCKKTLSGPEFKGCRDLIDTNSFVEACRMDLCYCGNSSVSCLCSTMSEYSRQCAHAGGEPEIWKNQQICKKQCPYNMEYQQCGSPCTDTCRYPHSSEMCEEHCIDGCFCPSGTVFDDVTKSGCVAVEECPCSHNGGAYSPGELYSKACRTCTCTNGGWSCEDKNCPGVCSILGGSHITTYDDKKYTFHGDCTYVLSQLNGTVNVLADLVKCEKSDKVSCLTAVTLQLPKYSLIVIEASGRVLYNKMNSQLPLFMDDVTIYSPSTFFILIHTTYGLDIEIQLVPVMQVYLKVNVSNKEKLNGLCGNFNDVASDDFTTKNGLAEKTAEPFANTWKIKSNCPDVNNIIGDPCSVSTYKEKYAKYWCSMLSDPKSIFALCHSEISPAEYKASCIYDTCACENSEECMCAALSSYVHACAAEGVFLNGWRNNTCSKYTQSCPATFVYDYQMTSCGRTCRSLSQTGITCKTNDNLFDGCGCAEGTYLNDKGECVSAVECSCHVGDKVVRPKEIIKLPGQTCTCDSGKLSCSGHQIDEECTPPMVFFNCSSAMPGSTGSECQKSCQTLDTECVSTQCISGCVCPDGLLSDGKGSCVVEENCPCPKSGELYNPGESVKVDCKTCTCKSGLWECTGNDCDGTCTIYGEGHYITFDGKRFAFSGDCGYIFAQDYCEDDMNGTFKVLTESIPCGTTESICSTAIKLYLGNNEIILSDESVRVIKQSRGVDIPYKLHTMGIYLVIEAKNGLVLVWNKKTTVIIRLNSSFKGKVCGLCGNFDGNVKNDFTTRSKEPVVDALVFGNSWKVSSICPNVQFHKNPCGLYSYRQAWALKHCSIIKSKVFAECHSKVPFEKYHDACVRDTCACNTGGDCECFCSAVAAYAATCNEAGVCIKWRTPSICPLFCDYYNPDGVCEWHYEPCGRTCMKTCRNPLGKCYNSLPPLEGCYPTCPPERPYFEEITMKCVPEIQCGCYDDEGNHYIEGDLVPSTENCQNCVCLSSKTKCSYDVQACTCYYRGRVYKYNQTVYETHDGDGTCITASCGKDGNITRIMRICTTTTTTTFTFTTTSEKTTTDLTTITTEAVTTLVTFSTPDSTISKTTSSPTPSTTAISTTATTFTKETTTTPTSTTTPESTTTTPSEITTPTTGKPTATTTPIITTTTEIVTTTTPTTTPSDCYVCEWSSWSNSSYPGKGLDGGEYEPVKDITDVDLSECDKTEIQCRATQYRDLSLTDLEQTVTCNAKDGLICNNKDQEIPAICYDYEIRVKCCRYICEDTTTPTATTTEIITTTPTTTTTEITTTTPTTTTTTEITTTTPSTTTTEFTTTTPTTTTTEITTTTPTTTTTEFTTTTPTITTTTETVTTTTPTTTPSDCYVCEWSSWSNNSYPGKGADGGEYEPVQGITDVDLSECDKTEIQCRATQYRDLSLTDLEQTVTCNAKDGLICNNKNQEIPAICYDYEIRVKCCRYICEDTTTPTATTTEIITTTPTTTTTEITTTTPTTTTTTEMTTTTPSTTTTEFTTTTPTTTTTEITTTTPTTTTTEFTTTTPTITTTTTEITTTIPSTSPTTTETATTTTPITTTSSTTQIPTATPSDCYVCEWSSWSNSSYPGKGADGGEYEPVQDITDVDLSECDKTEIQCRATQYRDLSLTDLEQTVTCNAKDGLICNNKDQEIPAICYDYEIRVKCCRYICEDTTTPTATTTEIITTTPTTTTTEITTTTPTTTTTTEITTTTPSTTTTEFTTTTPTTTTTEITTTTPTTTTTEFTTTTPTITTTTEITTTIPSTSPTTTETATTTTPITTTSSTTQIPTATPSDCYVCEWSSWSNSSYPGKGADGGEYEPVQDITDVDLSECDKTEIQCRATQYRDLSLTDLEQTVTCNAKDGLICNNKDQEIPAICYDYEIRVKCCRYICEDTTTPTATTTEIITTTPTTTTTEITTTTPTTTTTTEITTTTTETATTTTPITLSTTTEFTTTPTETTTTPITTTTTETPSTTTTTEKPTTNTRTTDTVVTDTTHTVTTITIPTQSQVLNTTSPTTTKPTEESTTQTPPTTTVTEKSSTPGTTALCSCKYMDQTFPPGSFVYNHTDGAGWCFTAYCTLTCSIEKLARPCPSTTPATTTVKPPLDCIFLNPPRKNGESWHPNKCITEKCEGGKVITEHVKCETPSIPTCENEYPAVKVYDETGCCFHYECRCVCSGWGDPHYVTFDGQYYSFQKNCTYVLVKEIDPRYNFTVLINNENCDSTGYVTCAKSLIVYYKNYEIILTQERRTKTENLVYIDGKQVTPTYYHKDFTITSTAIKLLLNIPEIEAVVMFKGLLFSVELPFSLFHNNTEGQCGTCDNNRKTDCRLPGGRIHPSCPEMANYWNVTDKNKPYCDHIYKPTPTPGPTPTTCNYTICEILLSSVFKKCHNVVAPQHFYEACKFDVCHMPNTTLGCSSLEAYALMCADAFVCVPWRNATNGQCGYTCPKDKVYKPCGPTVVKTCNARYNQKNMPQCESEESSQDIACNTMMEGCFCPEGTVLFSSTLPTCVSSCCTGPDGKPKQVGDTWRSDCHQCVCHKDTLSVQCEPVTCPQPEPVICTEGEVLVNSTVDCCKIQKCEPKGVCVFNHTEYKPGQAFFKSPCEPCNCTDYQDPNTKLNRLQCKIIDCYTKCSEGHVYKEIPGECCGVCVQASCVVKVPGFTIPIIIPPSQTWAPPNDNCTKYDCQKVYDKFVISVNKTTCPEFDADNCVPGTEQTDINGCCKTCTPRHDCKIKRNTTYLHTKDCTSVDPVELTSCGGSCGPSSSMYSVESNSMMYSCTCCQEMATTKKEVEMKCADGNTIKYTYISVDKCGCNDAKCKDTKT</sequence>
<dbReference type="SMART" id="SM00214">
    <property type="entry name" value="VWC"/>
    <property type="match status" value="5"/>
</dbReference>
<feature type="region of interest" description="Disordered" evidence="10">
    <location>
        <begin position="2005"/>
        <end position="2032"/>
    </location>
</feature>
<dbReference type="FunFam" id="2.10.25.10:FF:000153">
    <property type="entry name" value="MUC5B isoform 1"/>
    <property type="match status" value="1"/>
</dbReference>
<dbReference type="SMART" id="SM00215">
    <property type="entry name" value="VWC_out"/>
    <property type="match status" value="3"/>
</dbReference>
<dbReference type="Proteomes" id="UP000515145">
    <property type="component" value="Chromosome 19"/>
</dbReference>
<dbReference type="PROSITE" id="PS01185">
    <property type="entry name" value="CTCK_1"/>
    <property type="match status" value="1"/>
</dbReference>
<keyword evidence="6" id="KW-1015">Disulfide bond</keyword>
<dbReference type="GeneID" id="114451404"/>
<evidence type="ECO:0000259" key="12">
    <source>
        <dbReference type="PROSITE" id="PS01225"/>
    </source>
</evidence>
<dbReference type="Gene3D" id="2.10.25.10">
    <property type="entry name" value="Laminin"/>
    <property type="match status" value="3"/>
</dbReference>
<keyword evidence="3 11" id="KW-0732">Signal</keyword>
<evidence type="ECO:0000256" key="5">
    <source>
        <dbReference type="ARBA" id="ARBA00023008"/>
    </source>
</evidence>
<evidence type="ECO:0000256" key="7">
    <source>
        <dbReference type="ARBA" id="ARBA00023180"/>
    </source>
</evidence>
<protein>
    <submittedName>
        <fullName evidence="16">Mucin-5AC-like</fullName>
    </submittedName>
</protein>
<keyword evidence="7" id="KW-0325">Glycoprotein</keyword>
<dbReference type="GO" id="GO:0005576">
    <property type="term" value="C:extracellular region"/>
    <property type="evidence" value="ECO:0007669"/>
    <property type="project" value="UniProtKB-SubCell"/>
</dbReference>
<evidence type="ECO:0000256" key="10">
    <source>
        <dbReference type="SAM" id="MobiDB-lite"/>
    </source>
</evidence>
<dbReference type="Pfam" id="PF08742">
    <property type="entry name" value="C8"/>
    <property type="match status" value="4"/>
</dbReference>
<dbReference type="PANTHER" id="PTHR11339">
    <property type="entry name" value="EXTRACELLULAR MATRIX GLYCOPROTEIN RELATED"/>
    <property type="match status" value="1"/>
</dbReference>
<dbReference type="InterPro" id="IPR025155">
    <property type="entry name" value="WxxW_domain"/>
</dbReference>
<dbReference type="RefSeq" id="XP_028285773.1">
    <property type="nucleotide sequence ID" value="XM_028429972.1"/>
</dbReference>
<feature type="region of interest" description="Disordered" evidence="10">
    <location>
        <begin position="2252"/>
        <end position="2285"/>
    </location>
</feature>
<evidence type="ECO:0000256" key="4">
    <source>
        <dbReference type="ARBA" id="ARBA00022737"/>
    </source>
</evidence>
<reference evidence="16" key="1">
    <citation type="submission" date="2025-08" db="UniProtKB">
        <authorList>
            <consortium name="RefSeq"/>
        </authorList>
    </citation>
    <scope>IDENTIFICATION</scope>
</reference>
<feature type="compositionally biased region" description="Low complexity" evidence="10">
    <location>
        <begin position="2258"/>
        <end position="2285"/>
    </location>
</feature>
<accession>A0A6P7K8G3</accession>
<dbReference type="PROSITE" id="PS01208">
    <property type="entry name" value="VWFC_1"/>
    <property type="match status" value="2"/>
</dbReference>
<evidence type="ECO:0000313" key="16">
    <source>
        <dbReference type="RefSeq" id="XP_028285773.1"/>
    </source>
</evidence>
<feature type="domain" description="VWFD" evidence="14">
    <location>
        <begin position="404"/>
        <end position="576"/>
    </location>
</feature>
<dbReference type="InterPro" id="IPR006207">
    <property type="entry name" value="Cys_knot_C"/>
</dbReference>
<evidence type="ECO:0000256" key="6">
    <source>
        <dbReference type="ARBA" id="ARBA00023157"/>
    </source>
</evidence>
<dbReference type="InterPro" id="IPR036084">
    <property type="entry name" value="Ser_inhib-like_sf"/>
</dbReference>